<keyword evidence="1" id="KW-1133">Transmembrane helix</keyword>
<name>A0A4Y2T4R7_ARAVE</name>
<dbReference type="AlphaFoldDB" id="A0A4Y2T4R7"/>
<feature type="transmembrane region" description="Helical" evidence="1">
    <location>
        <begin position="76"/>
        <end position="95"/>
    </location>
</feature>
<gene>
    <name evidence="2" type="ORF">AVEN_101124_1</name>
</gene>
<dbReference type="EMBL" id="BGPR01025913">
    <property type="protein sequence ID" value="GBN95201.1"/>
    <property type="molecule type" value="Genomic_DNA"/>
</dbReference>
<organism evidence="2 3">
    <name type="scientific">Araneus ventricosus</name>
    <name type="common">Orbweaver spider</name>
    <name type="synonym">Epeira ventricosa</name>
    <dbReference type="NCBI Taxonomy" id="182803"/>
    <lineage>
        <taxon>Eukaryota</taxon>
        <taxon>Metazoa</taxon>
        <taxon>Ecdysozoa</taxon>
        <taxon>Arthropoda</taxon>
        <taxon>Chelicerata</taxon>
        <taxon>Arachnida</taxon>
        <taxon>Araneae</taxon>
        <taxon>Araneomorphae</taxon>
        <taxon>Entelegynae</taxon>
        <taxon>Araneoidea</taxon>
        <taxon>Araneidae</taxon>
        <taxon>Araneus</taxon>
    </lineage>
</organism>
<evidence type="ECO:0000313" key="3">
    <source>
        <dbReference type="Proteomes" id="UP000499080"/>
    </source>
</evidence>
<evidence type="ECO:0000313" key="2">
    <source>
        <dbReference type="EMBL" id="GBN95201.1"/>
    </source>
</evidence>
<protein>
    <submittedName>
        <fullName evidence="2">Uncharacterized protein</fullName>
    </submittedName>
</protein>
<feature type="transmembrane region" description="Helical" evidence="1">
    <location>
        <begin position="101"/>
        <end position="119"/>
    </location>
</feature>
<keyword evidence="3" id="KW-1185">Reference proteome</keyword>
<dbReference type="Proteomes" id="UP000499080">
    <property type="component" value="Unassembled WGS sequence"/>
</dbReference>
<evidence type="ECO:0000256" key="1">
    <source>
        <dbReference type="SAM" id="Phobius"/>
    </source>
</evidence>
<reference evidence="2 3" key="1">
    <citation type="journal article" date="2019" name="Sci. Rep.">
        <title>Orb-weaving spider Araneus ventricosus genome elucidates the spidroin gene catalogue.</title>
        <authorList>
            <person name="Kono N."/>
            <person name="Nakamura H."/>
            <person name="Ohtoshi R."/>
            <person name="Moran D.A.P."/>
            <person name="Shinohara A."/>
            <person name="Yoshida Y."/>
            <person name="Fujiwara M."/>
            <person name="Mori M."/>
            <person name="Tomita M."/>
            <person name="Arakawa K."/>
        </authorList>
    </citation>
    <scope>NUCLEOTIDE SEQUENCE [LARGE SCALE GENOMIC DNA]</scope>
</reference>
<keyword evidence="1" id="KW-0472">Membrane</keyword>
<accession>A0A4Y2T4R7</accession>
<comment type="caution">
    <text evidence="2">The sequence shown here is derived from an EMBL/GenBank/DDBJ whole genome shotgun (WGS) entry which is preliminary data.</text>
</comment>
<proteinExistence type="predicted"/>
<sequence>MTSRAKVYKRRQPKREIVFGSENAFEGALWSFVCSASWKAGEMSAIENALNVIISESLSVSVARSESAITVTGSNLCLFVLLICASAVYFCYLRFVFSGIFKHKVSFSVILLVGLFSPYTHRTIFVTISEIVNEIGTEKGM</sequence>
<keyword evidence="1" id="KW-0812">Transmembrane</keyword>